<feature type="transmembrane region" description="Helical" evidence="6">
    <location>
        <begin position="118"/>
        <end position="136"/>
    </location>
</feature>
<comment type="subcellular location">
    <subcellularLocation>
        <location evidence="1">Membrane</location>
    </subcellularLocation>
</comment>
<accession>A0A0K0PUI7</accession>
<dbReference type="EMBL" id="KP293991">
    <property type="protein sequence ID" value="AKQ63045.1"/>
    <property type="molecule type" value="mRNA"/>
</dbReference>
<evidence type="ECO:0000259" key="7">
    <source>
        <dbReference type="PROSITE" id="PS50262"/>
    </source>
</evidence>
<organism evidence="8">
    <name type="scientific">Platynereis dumerilii</name>
    <name type="common">Dumeril's clam worm</name>
    <dbReference type="NCBI Taxonomy" id="6359"/>
    <lineage>
        <taxon>Eukaryota</taxon>
        <taxon>Metazoa</taxon>
        <taxon>Spiralia</taxon>
        <taxon>Lophotrochozoa</taxon>
        <taxon>Annelida</taxon>
        <taxon>Polychaeta</taxon>
        <taxon>Errantia</taxon>
        <taxon>Phyllodocida</taxon>
        <taxon>Nereididae</taxon>
        <taxon>Platynereis</taxon>
    </lineage>
</organism>
<proteinExistence type="evidence at transcript level"/>
<name>A0A0K0PUI7_PLADU</name>
<protein>
    <submittedName>
        <fullName evidence="8">Orphan G-protein coupled receptor 42</fullName>
    </submittedName>
</protein>
<reference evidence="8" key="1">
    <citation type="journal article" date="2015" name="Cell Rep.">
        <title>Large-Scale Combinatorial Deorphanization of Platynereis Neuropeptide GPCRs.</title>
        <authorList>
            <person name="Bauknecht P.M."/>
            <person name="Jekely G."/>
        </authorList>
    </citation>
    <scope>NUCLEOTIDE SEQUENCE</scope>
</reference>
<dbReference type="Pfam" id="PF00001">
    <property type="entry name" value="7tm_1"/>
    <property type="match status" value="1"/>
</dbReference>
<dbReference type="AlphaFoldDB" id="A0A0K0PUI7"/>
<dbReference type="CDD" id="cd14978">
    <property type="entry name" value="7tmA_FMRFamide_R-like"/>
    <property type="match status" value="1"/>
</dbReference>
<dbReference type="InterPro" id="IPR052954">
    <property type="entry name" value="GPCR-Ligand_Int"/>
</dbReference>
<feature type="transmembrane region" description="Helical" evidence="6">
    <location>
        <begin position="36"/>
        <end position="61"/>
    </location>
</feature>
<dbReference type="GO" id="GO:0004930">
    <property type="term" value="F:G protein-coupled receptor activity"/>
    <property type="evidence" value="ECO:0007669"/>
    <property type="project" value="InterPro"/>
</dbReference>
<evidence type="ECO:0000256" key="5">
    <source>
        <dbReference type="SAM" id="MobiDB-lite"/>
    </source>
</evidence>
<evidence type="ECO:0000256" key="3">
    <source>
        <dbReference type="ARBA" id="ARBA00022989"/>
    </source>
</evidence>
<dbReference type="PANTHER" id="PTHR46641">
    <property type="entry name" value="FMRFAMIDE RECEPTOR-RELATED"/>
    <property type="match status" value="1"/>
</dbReference>
<dbReference type="PROSITE" id="PS50262">
    <property type="entry name" value="G_PROTEIN_RECEP_F1_2"/>
    <property type="match status" value="1"/>
</dbReference>
<keyword evidence="4 6" id="KW-0472">Membrane</keyword>
<evidence type="ECO:0000256" key="6">
    <source>
        <dbReference type="SAM" id="Phobius"/>
    </source>
</evidence>
<feature type="transmembrane region" description="Helical" evidence="6">
    <location>
        <begin position="157"/>
        <end position="177"/>
    </location>
</feature>
<dbReference type="InterPro" id="IPR017452">
    <property type="entry name" value="GPCR_Rhodpsn_7TM"/>
</dbReference>
<dbReference type="PANTHER" id="PTHR46641:SF2">
    <property type="entry name" value="FMRFAMIDE RECEPTOR"/>
    <property type="match status" value="1"/>
</dbReference>
<evidence type="ECO:0000256" key="1">
    <source>
        <dbReference type="ARBA" id="ARBA00004370"/>
    </source>
</evidence>
<dbReference type="InterPro" id="IPR000276">
    <property type="entry name" value="GPCR_Rhodpsn"/>
</dbReference>
<feature type="region of interest" description="Disordered" evidence="5">
    <location>
        <begin position="339"/>
        <end position="372"/>
    </location>
</feature>
<feature type="transmembrane region" description="Helical" evidence="6">
    <location>
        <begin position="73"/>
        <end position="98"/>
    </location>
</feature>
<keyword evidence="3 6" id="KW-1133">Transmembrane helix</keyword>
<evidence type="ECO:0000256" key="2">
    <source>
        <dbReference type="ARBA" id="ARBA00022692"/>
    </source>
</evidence>
<feature type="transmembrane region" description="Helical" evidence="6">
    <location>
        <begin position="217"/>
        <end position="235"/>
    </location>
</feature>
<dbReference type="PRINTS" id="PR00237">
    <property type="entry name" value="GPCRRHODOPSN"/>
</dbReference>
<keyword evidence="8" id="KW-0675">Receptor</keyword>
<dbReference type="Gene3D" id="1.20.1070.10">
    <property type="entry name" value="Rhodopsin 7-helix transmembrane proteins"/>
    <property type="match status" value="1"/>
</dbReference>
<dbReference type="GO" id="GO:0016020">
    <property type="term" value="C:membrane"/>
    <property type="evidence" value="ECO:0007669"/>
    <property type="project" value="UniProtKB-SubCell"/>
</dbReference>
<evidence type="ECO:0000256" key="4">
    <source>
        <dbReference type="ARBA" id="ARBA00023136"/>
    </source>
</evidence>
<sequence>MNDTAGQTVAMASNFSEMDGEDLDKKYEDFYHTAQFITGLICYPVICIVGLTGNVLSLIVLNQKKMLTSTNVILTALAVADLIKLLNDALYFLVLILLRTHPEAGNRMMGYMYPVSHYIFNQAVCITAWLTVSVAVERYISVCHATRAKMICTVERARVVSILVFILMSLLAVPSALRYTKVTLYDNTTNSSYYDIAPSALGNNRQFMTAYIWLQNLLRSLIPLFVLIILNTCIIHSLRKQRVKGKKMSARNRITLMLITIVVVFLICITPDAIMSTFFGYGYVEANNLAKGIREFTDMLLAVNSAVNFVIYCAFSKVFRDTFISIFCKKYAENRKRRKRDANKERLLPTNAERSRRRSDYENGNSPSMTRIDCQVELPQQTMAIINGDAMSKEEGAQTYV</sequence>
<keyword evidence="2 6" id="KW-0812">Transmembrane</keyword>
<dbReference type="SUPFAM" id="SSF81321">
    <property type="entry name" value="Family A G protein-coupled receptor-like"/>
    <property type="match status" value="1"/>
</dbReference>
<feature type="transmembrane region" description="Helical" evidence="6">
    <location>
        <begin position="256"/>
        <end position="279"/>
    </location>
</feature>
<evidence type="ECO:0000313" key="8">
    <source>
        <dbReference type="EMBL" id="AKQ63045.1"/>
    </source>
</evidence>
<feature type="domain" description="G-protein coupled receptors family 1 profile" evidence="7">
    <location>
        <begin position="53"/>
        <end position="312"/>
    </location>
</feature>
<feature type="transmembrane region" description="Helical" evidence="6">
    <location>
        <begin position="299"/>
        <end position="319"/>
    </location>
</feature>